<protein>
    <submittedName>
        <fullName evidence="2">Saccharopine dehydrogenase NADP-binding domain-containing protein</fullName>
    </submittedName>
</protein>
<organism evidence="2 3">
    <name type="scientific">Symbiopectobacterium purcellii</name>
    <dbReference type="NCBI Taxonomy" id="2871826"/>
    <lineage>
        <taxon>Bacteria</taxon>
        <taxon>Pseudomonadati</taxon>
        <taxon>Pseudomonadota</taxon>
        <taxon>Gammaproteobacteria</taxon>
        <taxon>Enterobacterales</taxon>
        <taxon>Enterobacteriaceae</taxon>
    </lineage>
</organism>
<dbReference type="Gene3D" id="3.40.50.720">
    <property type="entry name" value="NAD(P)-binding Rossmann-like Domain"/>
    <property type="match status" value="1"/>
</dbReference>
<dbReference type="EMBL" id="CP081864">
    <property type="protein sequence ID" value="QZN97545.1"/>
    <property type="molecule type" value="Genomic_DNA"/>
</dbReference>
<dbReference type="PANTHER" id="PTHR43781">
    <property type="entry name" value="SACCHAROPINE DEHYDROGENASE"/>
    <property type="match status" value="1"/>
</dbReference>
<evidence type="ECO:0000259" key="1">
    <source>
        <dbReference type="Pfam" id="PF03435"/>
    </source>
</evidence>
<dbReference type="RefSeq" id="WP_222160582.1">
    <property type="nucleotide sequence ID" value="NZ_CP081864.1"/>
</dbReference>
<dbReference type="Proteomes" id="UP000825886">
    <property type="component" value="Chromosome"/>
</dbReference>
<sequence length="374" mass="40743">MKRFCIAILGATGSIGREVTHWLGAAGYTLRLGARQPEALSALAQRVNAQAQVVDLYQQAELDAFSQGCALVVNCAGPSYLVLDRVARSAARAGAHYIDVSGDAPVWHLLQQTPTCSRGWIAVLSAGMLPGLANLMPDWLGVLPDDAITVYSGGRESVRGAAAGDLVLSVNDQYGTVAASSYWYGEASSFWVKGEPHLRRLPTELRHDLAHFPGEVTLLPFLSSDAERLALRHQLRELRWYNVFSGGFLRETLTGLRGWVNSAERLAQAVAQVEQASELDLLGHSPYYRLVFDLIPHHTPRRRAVISTDSSAALTAAVTVSTVNALLRGDIAPGVHFADDVLMATQTFNDVIRLHPGTQIRQYLPDERLEEGKL</sequence>
<dbReference type="InterPro" id="IPR005097">
    <property type="entry name" value="Sacchrp_dh_NADP-bd"/>
</dbReference>
<keyword evidence="3" id="KW-1185">Reference proteome</keyword>
<dbReference type="Pfam" id="PF03435">
    <property type="entry name" value="Sacchrp_dh_NADP"/>
    <property type="match status" value="1"/>
</dbReference>
<evidence type="ECO:0000313" key="2">
    <source>
        <dbReference type="EMBL" id="QZN97545.1"/>
    </source>
</evidence>
<gene>
    <name evidence="2" type="ORF">K6K13_09580</name>
</gene>
<evidence type="ECO:0000313" key="3">
    <source>
        <dbReference type="Proteomes" id="UP000825886"/>
    </source>
</evidence>
<accession>A0ABX9AUU2</accession>
<proteinExistence type="predicted"/>
<dbReference type="SUPFAM" id="SSF51735">
    <property type="entry name" value="NAD(P)-binding Rossmann-fold domains"/>
    <property type="match status" value="1"/>
</dbReference>
<feature type="domain" description="Saccharopine dehydrogenase NADP binding" evidence="1">
    <location>
        <begin position="6"/>
        <end position="102"/>
    </location>
</feature>
<dbReference type="InterPro" id="IPR036291">
    <property type="entry name" value="NAD(P)-bd_dom_sf"/>
</dbReference>
<reference evidence="2 3" key="1">
    <citation type="submission" date="2021-08" db="EMBL/GenBank/DDBJ databases">
        <title>Culture and genomic analysis of Symbiopectobacterium purcellii sp. nov. gen. nov., isolated from the leafhopper Empoasca decipiens.</title>
        <authorList>
            <person name="Nadal-Jimenez P."/>
            <person name="Siozios S."/>
            <person name="Halliday N."/>
            <person name="Camara M."/>
            <person name="Hurst G.D.D."/>
        </authorList>
    </citation>
    <scope>NUCLEOTIDE SEQUENCE [LARGE SCALE GENOMIC DNA]</scope>
    <source>
        <strain evidence="2 3">SyEd1</strain>
    </source>
</reference>
<dbReference type="PANTHER" id="PTHR43781:SF1">
    <property type="entry name" value="SACCHAROPINE DEHYDROGENASE"/>
    <property type="match status" value="1"/>
</dbReference>
<name>A0ABX9AUU2_9ENTR</name>